<evidence type="ECO:0000313" key="5">
    <source>
        <dbReference type="Proteomes" id="UP000515159"/>
    </source>
</evidence>
<dbReference type="GO" id="GO:0008757">
    <property type="term" value="F:S-adenosylmethionine-dependent methyltransferase activity"/>
    <property type="evidence" value="ECO:0007669"/>
    <property type="project" value="TreeGrafter"/>
</dbReference>
<dbReference type="GO" id="GO:0008171">
    <property type="term" value="F:O-methyltransferase activity"/>
    <property type="evidence" value="ECO:0007669"/>
    <property type="project" value="InterPro"/>
</dbReference>
<dbReference type="CTD" id="118881"/>
<reference evidence="6" key="1">
    <citation type="submission" date="2025-08" db="UniProtKB">
        <authorList>
            <consortium name="RefSeq"/>
        </authorList>
    </citation>
    <scope>IDENTIFICATION</scope>
</reference>
<keyword evidence="1" id="KW-0489">Methyltransferase</keyword>
<dbReference type="PANTHER" id="PTHR10509">
    <property type="entry name" value="O-METHYLTRANSFERASE-RELATED"/>
    <property type="match status" value="1"/>
</dbReference>
<dbReference type="PROSITE" id="PS51682">
    <property type="entry name" value="SAM_OMT_I"/>
    <property type="match status" value="1"/>
</dbReference>
<evidence type="ECO:0000256" key="3">
    <source>
        <dbReference type="ARBA" id="ARBA00022691"/>
    </source>
</evidence>
<dbReference type="PANTHER" id="PTHR10509:SF93">
    <property type="entry name" value="CATECHOL O-METHYLTRANSFERASE DOMAIN-CONTAINING PROTEIN 1"/>
    <property type="match status" value="1"/>
</dbReference>
<dbReference type="Gene3D" id="3.40.50.150">
    <property type="entry name" value="Vaccinia Virus protein VP39"/>
    <property type="match status" value="1"/>
</dbReference>
<dbReference type="OrthoDB" id="10251242at2759"/>
<organism evidence="5 6">
    <name type="scientific">Geotrypetes seraphini</name>
    <name type="common">Gaboon caecilian</name>
    <name type="synonym">Caecilia seraphini</name>
    <dbReference type="NCBI Taxonomy" id="260995"/>
    <lineage>
        <taxon>Eukaryota</taxon>
        <taxon>Metazoa</taxon>
        <taxon>Chordata</taxon>
        <taxon>Craniata</taxon>
        <taxon>Vertebrata</taxon>
        <taxon>Euteleostomi</taxon>
        <taxon>Amphibia</taxon>
        <taxon>Gymnophiona</taxon>
        <taxon>Geotrypetes</taxon>
    </lineage>
</organism>
<keyword evidence="5" id="KW-1185">Reference proteome</keyword>
<dbReference type="InterPro" id="IPR029063">
    <property type="entry name" value="SAM-dependent_MTases_sf"/>
</dbReference>
<evidence type="ECO:0000256" key="2">
    <source>
        <dbReference type="ARBA" id="ARBA00022679"/>
    </source>
</evidence>
<dbReference type="KEGG" id="gsh:117359466"/>
<dbReference type="CDD" id="cd02440">
    <property type="entry name" value="AdoMet_MTases"/>
    <property type="match status" value="1"/>
</dbReference>
<dbReference type="InterPro" id="IPR002935">
    <property type="entry name" value="SAM_O-MeTrfase"/>
</dbReference>
<keyword evidence="3" id="KW-0949">S-adenosyl-L-methionine</keyword>
<protein>
    <submittedName>
        <fullName evidence="6">Catechol O-methyltransferase domain-containing protein 1 isoform X1</fullName>
    </submittedName>
</protein>
<evidence type="ECO:0000313" key="6">
    <source>
        <dbReference type="RefSeq" id="XP_033798182.1"/>
    </source>
</evidence>
<dbReference type="InParanoid" id="A0A6P8QH14"/>
<dbReference type="FunCoup" id="A0A6P8QH14">
    <property type="interactions" value="259"/>
</dbReference>
<dbReference type="SUPFAM" id="SSF53335">
    <property type="entry name" value="S-adenosyl-L-methionine-dependent methyltransferases"/>
    <property type="match status" value="1"/>
</dbReference>
<dbReference type="AlphaFoldDB" id="A0A6P8QH14"/>
<dbReference type="GeneID" id="117359466"/>
<evidence type="ECO:0000256" key="4">
    <source>
        <dbReference type="ARBA" id="ARBA00023453"/>
    </source>
</evidence>
<comment type="similarity">
    <text evidence="4">Belongs to the class I-like SAM-binding methyltransferase superfamily. Cation-dependent O-methyltransferase family.</text>
</comment>
<name>A0A6P8QH14_GEOSA</name>
<dbReference type="RefSeq" id="XP_033798182.1">
    <property type="nucleotide sequence ID" value="XM_033942291.1"/>
</dbReference>
<evidence type="ECO:0000256" key="1">
    <source>
        <dbReference type="ARBA" id="ARBA00022603"/>
    </source>
</evidence>
<dbReference type="Pfam" id="PF01596">
    <property type="entry name" value="Methyltransf_3"/>
    <property type="match status" value="1"/>
</dbReference>
<sequence length="260" mass="29254">MPIFTISKEALVGTAALGAAFAAGVIIGKKRAPWHFGTRKEQKAFYKKGDPLIDYMLKHSMREHPVLKKLRRRTMEEPEGINMICCDQSQFMANLAKLICAKKVLEIGVFTGYNTLNMALALPDDGKVVGCEVNNDYINIGKPFWKQAGVEHKIDVRIKPAVETLDELLAAGEAGTYDFAFIDADKKSYIEYYEKCLRLVRKGGIIAIDNVFWKRKVLKPGKNDIECQTIQHLNEKILRDVRVNISMITMADGVTLAFKL</sequence>
<dbReference type="Proteomes" id="UP000515159">
    <property type="component" value="Chromosome 4"/>
</dbReference>
<proteinExistence type="inferred from homology"/>
<keyword evidence="2" id="KW-0808">Transferase</keyword>
<accession>A0A6P8QH14</accession>
<gene>
    <name evidence="6" type="primary">COMTD1</name>
</gene>
<dbReference type="GO" id="GO:0032259">
    <property type="term" value="P:methylation"/>
    <property type="evidence" value="ECO:0007669"/>
    <property type="project" value="UniProtKB-KW"/>
</dbReference>
<dbReference type="InterPro" id="IPR050362">
    <property type="entry name" value="Cation-dep_OMT"/>
</dbReference>